<evidence type="ECO:0000256" key="1">
    <source>
        <dbReference type="SAM" id="SignalP"/>
    </source>
</evidence>
<accession>A0A9X4KFT2</accession>
<gene>
    <name evidence="3" type="ORF">OMP38_10870</name>
</gene>
<keyword evidence="1" id="KW-0732">Signal</keyword>
<feature type="domain" description="Sialidase" evidence="2">
    <location>
        <begin position="81"/>
        <end position="239"/>
    </location>
</feature>
<feature type="signal peptide" evidence="1">
    <location>
        <begin position="1"/>
        <end position="21"/>
    </location>
</feature>
<evidence type="ECO:0000313" key="4">
    <source>
        <dbReference type="Proteomes" id="UP001153387"/>
    </source>
</evidence>
<dbReference type="Pfam" id="PF13088">
    <property type="entry name" value="BNR_2"/>
    <property type="match status" value="1"/>
</dbReference>
<protein>
    <submittedName>
        <fullName evidence="3">Glycoside hydrolase</fullName>
    </submittedName>
</protein>
<dbReference type="InterPro" id="IPR036278">
    <property type="entry name" value="Sialidase_sf"/>
</dbReference>
<sequence length="415" mass="45841">MNRNPLKLVALLLLVFTTVLGACSTTADEGPPKRFMIEWEDHTVVVNDDPLFESASVDARNIPPGTFGSEYARMTKLSDKEWMIVYTVYRNQGYFEDDKGGTSLEVAISKDKGRSWKAISTISDPGRDVDNGQIVKLKNGDLLLAARSVRWQESYRLPVYKSKDKGRTWTKLSEIDTNEGKPGSLGDPDKGVYEPYFQMLDKGELAVFYANEKHVTGTPAYSQIISEKISKDNGKTWGEEIFVAWTPDDAAARPGMPISSKLKNGQYTVAFEVCGTYNCNIFVKNAKDGKTWESGIGTQVPVQSGGPYVTALKDGSLILTSNSNEVSLSLDNGASWELNPIAPWNGTFPQYLWASLYQTGTDEIASVNATPPRARRASGRNPVREDHGATCSVAIVAITKRRSSFNWRTIVFFAL</sequence>
<keyword evidence="3" id="KW-0378">Hydrolase</keyword>
<organism evidence="3 4">
    <name type="scientific">Cohnella ginsengisoli</name>
    <dbReference type="NCBI Taxonomy" id="425004"/>
    <lineage>
        <taxon>Bacteria</taxon>
        <taxon>Bacillati</taxon>
        <taxon>Bacillota</taxon>
        <taxon>Bacilli</taxon>
        <taxon>Bacillales</taxon>
        <taxon>Paenibacillaceae</taxon>
        <taxon>Cohnella</taxon>
    </lineage>
</organism>
<dbReference type="InterPro" id="IPR011040">
    <property type="entry name" value="Sialidase"/>
</dbReference>
<dbReference type="Proteomes" id="UP001153387">
    <property type="component" value="Unassembled WGS sequence"/>
</dbReference>
<comment type="caution">
    <text evidence="3">The sequence shown here is derived from an EMBL/GenBank/DDBJ whole genome shotgun (WGS) entry which is preliminary data.</text>
</comment>
<name>A0A9X4KFT2_9BACL</name>
<evidence type="ECO:0000313" key="3">
    <source>
        <dbReference type="EMBL" id="MDG0791322.1"/>
    </source>
</evidence>
<evidence type="ECO:0000259" key="2">
    <source>
        <dbReference type="Pfam" id="PF13088"/>
    </source>
</evidence>
<proteinExistence type="predicted"/>
<dbReference type="CDD" id="cd15482">
    <property type="entry name" value="Sialidase_non-viral"/>
    <property type="match status" value="2"/>
</dbReference>
<dbReference type="AlphaFoldDB" id="A0A9X4KFT2"/>
<dbReference type="PANTHER" id="PTHR38792:SF3">
    <property type="entry name" value="BNR_ASP-BOX REPEAT DOMAIN PROTEIN (AFU_ORTHOLOGUE AFUA_7G06430)-RELATED"/>
    <property type="match status" value="1"/>
</dbReference>
<keyword evidence="4" id="KW-1185">Reference proteome</keyword>
<dbReference type="SUPFAM" id="SSF50939">
    <property type="entry name" value="Sialidases"/>
    <property type="match status" value="1"/>
</dbReference>
<dbReference type="PROSITE" id="PS51257">
    <property type="entry name" value="PROKAR_LIPOPROTEIN"/>
    <property type="match status" value="1"/>
</dbReference>
<dbReference type="EMBL" id="JAPDHZ010000002">
    <property type="protein sequence ID" value="MDG0791322.1"/>
    <property type="molecule type" value="Genomic_DNA"/>
</dbReference>
<feature type="chain" id="PRO_5040857923" evidence="1">
    <location>
        <begin position="22"/>
        <end position="415"/>
    </location>
</feature>
<dbReference type="GO" id="GO:0016787">
    <property type="term" value="F:hydrolase activity"/>
    <property type="evidence" value="ECO:0007669"/>
    <property type="project" value="UniProtKB-KW"/>
</dbReference>
<dbReference type="PANTHER" id="PTHR38792">
    <property type="entry name" value="BNR/ASP-BOX REPEAT DOMAIN PROTEIN (AFU_ORTHOLOGUE AFUA_7G06430)-RELATED"/>
    <property type="match status" value="1"/>
</dbReference>
<reference evidence="3 4" key="1">
    <citation type="submission" date="2022-10" db="EMBL/GenBank/DDBJ databases">
        <title>Comparative genomic analysis of Cohnella hashimotonis sp. nov., isolated from the International Space Station.</title>
        <authorList>
            <person name="Simpson A."/>
            <person name="Venkateswaran K."/>
        </authorList>
    </citation>
    <scope>NUCLEOTIDE SEQUENCE [LARGE SCALE GENOMIC DNA]</scope>
    <source>
        <strain evidence="3 4">DSM 18997</strain>
    </source>
</reference>
<dbReference type="Gene3D" id="2.120.10.10">
    <property type="match status" value="1"/>
</dbReference>
<dbReference type="RefSeq" id="WP_277565082.1">
    <property type="nucleotide sequence ID" value="NZ_JAPDHZ010000002.1"/>
</dbReference>